<protein>
    <recommendedName>
        <fullName evidence="3">Yeast cell wall synthesis Kre9/Knh1-like N-terminal domain-containing protein</fullName>
    </recommendedName>
</protein>
<dbReference type="Proteomes" id="UP001206595">
    <property type="component" value="Unassembled WGS sequence"/>
</dbReference>
<feature type="chain" id="PRO_5041971725" description="Yeast cell wall synthesis Kre9/Knh1-like N-terminal domain-containing protein" evidence="2">
    <location>
        <begin position="20"/>
        <end position="232"/>
    </location>
</feature>
<dbReference type="PANTHER" id="PTHR40633">
    <property type="entry name" value="MATRIX PROTEIN, PUTATIVE (AFU_ORTHOLOGUE AFUA_8G05410)-RELATED"/>
    <property type="match status" value="1"/>
</dbReference>
<comment type="caution">
    <text evidence="4">The sequence shown here is derived from an EMBL/GenBank/DDBJ whole genome shotgun (WGS) entry which is preliminary data.</text>
</comment>
<reference evidence="4" key="2">
    <citation type="journal article" date="2022" name="Proc. Natl. Acad. Sci. U.S.A.">
        <title>Diploid-dominant life cycles characterize the early evolution of Fungi.</title>
        <authorList>
            <person name="Amses K.R."/>
            <person name="Simmons D.R."/>
            <person name="Longcore J.E."/>
            <person name="Mondo S.J."/>
            <person name="Seto K."/>
            <person name="Jeronimo G.H."/>
            <person name="Bonds A.E."/>
            <person name="Quandt C.A."/>
            <person name="Davis W.J."/>
            <person name="Chang Y."/>
            <person name="Federici B.A."/>
            <person name="Kuo A."/>
            <person name="LaButti K."/>
            <person name="Pangilinan J."/>
            <person name="Andreopoulos W."/>
            <person name="Tritt A."/>
            <person name="Riley R."/>
            <person name="Hundley H."/>
            <person name="Johnson J."/>
            <person name="Lipzen A."/>
            <person name="Barry K."/>
            <person name="Lang B.F."/>
            <person name="Cuomo C.A."/>
            <person name="Buchler N.E."/>
            <person name="Grigoriev I.V."/>
            <person name="Spatafora J.W."/>
            <person name="Stajich J.E."/>
            <person name="James T.Y."/>
        </authorList>
    </citation>
    <scope>NUCLEOTIDE SEQUENCE</scope>
    <source>
        <strain evidence="4">AG</strain>
    </source>
</reference>
<keyword evidence="5" id="KW-1185">Reference proteome</keyword>
<dbReference type="GeneID" id="75911369"/>
<dbReference type="PANTHER" id="PTHR40633:SF1">
    <property type="entry name" value="GPI ANCHORED SERINE-THREONINE RICH PROTEIN (AFU_ORTHOLOGUE AFUA_1G03630)"/>
    <property type="match status" value="1"/>
</dbReference>
<dbReference type="Pfam" id="PF10342">
    <property type="entry name" value="Kre9_KNH"/>
    <property type="match status" value="1"/>
</dbReference>
<evidence type="ECO:0000313" key="5">
    <source>
        <dbReference type="Proteomes" id="UP001206595"/>
    </source>
</evidence>
<dbReference type="InterPro" id="IPR052982">
    <property type="entry name" value="SRP1/TIP1-like"/>
</dbReference>
<feature type="signal peptide" evidence="2">
    <location>
        <begin position="1"/>
        <end position="19"/>
    </location>
</feature>
<dbReference type="RefSeq" id="XP_051448355.1">
    <property type="nucleotide sequence ID" value="XM_051586021.1"/>
</dbReference>
<keyword evidence="1 2" id="KW-0732">Signal</keyword>
<name>A0AAD5HI59_UMBRA</name>
<evidence type="ECO:0000256" key="2">
    <source>
        <dbReference type="SAM" id="SignalP"/>
    </source>
</evidence>
<gene>
    <name evidence="4" type="ORF">K450DRAFT_223199</name>
</gene>
<organism evidence="4 5">
    <name type="scientific">Umbelopsis ramanniana AG</name>
    <dbReference type="NCBI Taxonomy" id="1314678"/>
    <lineage>
        <taxon>Eukaryota</taxon>
        <taxon>Fungi</taxon>
        <taxon>Fungi incertae sedis</taxon>
        <taxon>Mucoromycota</taxon>
        <taxon>Mucoromycotina</taxon>
        <taxon>Umbelopsidomycetes</taxon>
        <taxon>Umbelopsidales</taxon>
        <taxon>Umbelopsidaceae</taxon>
        <taxon>Umbelopsis</taxon>
    </lineage>
</organism>
<reference evidence="4" key="1">
    <citation type="submission" date="2021-06" db="EMBL/GenBank/DDBJ databases">
        <authorList>
            <consortium name="DOE Joint Genome Institute"/>
            <person name="Mondo S.J."/>
            <person name="Amses K.R."/>
            <person name="Simmons D.R."/>
            <person name="Longcore J.E."/>
            <person name="Seto K."/>
            <person name="Alves G.H."/>
            <person name="Bonds A.E."/>
            <person name="Quandt C.A."/>
            <person name="Davis W.J."/>
            <person name="Chang Y."/>
            <person name="Letcher P.M."/>
            <person name="Powell M.J."/>
            <person name="Kuo A."/>
            <person name="Labutti K."/>
            <person name="Pangilinan J."/>
            <person name="Andreopoulos W."/>
            <person name="Tritt A."/>
            <person name="Riley R."/>
            <person name="Hundley H."/>
            <person name="Johnson J."/>
            <person name="Lipzen A."/>
            <person name="Barry K."/>
            <person name="Berbee M.L."/>
            <person name="Buchler N.E."/>
            <person name="Grigoriev I.V."/>
            <person name="Spatafora J.W."/>
            <person name="Stajich J.E."/>
            <person name="James T.Y."/>
        </authorList>
    </citation>
    <scope>NUCLEOTIDE SEQUENCE</scope>
    <source>
        <strain evidence="4">AG</strain>
    </source>
</reference>
<dbReference type="InterPro" id="IPR018466">
    <property type="entry name" value="Kre9/Knh1-like_N"/>
</dbReference>
<evidence type="ECO:0000256" key="1">
    <source>
        <dbReference type="ARBA" id="ARBA00022729"/>
    </source>
</evidence>
<proteinExistence type="predicted"/>
<evidence type="ECO:0000259" key="3">
    <source>
        <dbReference type="Pfam" id="PF10342"/>
    </source>
</evidence>
<sequence>MFKLSATLALLALAQAALAAVSITNPVAGTLWKQGAKVTITWTATGTDATGTIPIALMNGPATSLQPVTTINDAQKASASGKYTWTVPADIADGADYTVAFGTAPNYYYSHHLHRRSPLHCCPPQHHLRFQGLRLCFCLCQCLCICCSHYHHLWGISLRRCCFRCPRCCCCRRCHLFLVKRQKQNATIDKYTSFYTIYTHLIQCRYMLNHICPPKSVEFRNDHSILFCCHYF</sequence>
<dbReference type="EMBL" id="MU620896">
    <property type="protein sequence ID" value="KAI8583351.1"/>
    <property type="molecule type" value="Genomic_DNA"/>
</dbReference>
<dbReference type="AlphaFoldDB" id="A0AAD5HI59"/>
<accession>A0AAD5HI59</accession>
<evidence type="ECO:0000313" key="4">
    <source>
        <dbReference type="EMBL" id="KAI8583351.1"/>
    </source>
</evidence>
<feature type="domain" description="Yeast cell wall synthesis Kre9/Knh1-like N-terminal" evidence="3">
    <location>
        <begin position="26"/>
        <end position="110"/>
    </location>
</feature>